<protein>
    <submittedName>
        <fullName evidence="1">Uncharacterized protein</fullName>
    </submittedName>
</protein>
<dbReference type="EMBL" id="JAAOAO010000159">
    <property type="protein sequence ID" value="KAF5560187.1"/>
    <property type="molecule type" value="Genomic_DNA"/>
</dbReference>
<organism evidence="1 2">
    <name type="scientific">Fusarium napiforme</name>
    <dbReference type="NCBI Taxonomy" id="42672"/>
    <lineage>
        <taxon>Eukaryota</taxon>
        <taxon>Fungi</taxon>
        <taxon>Dikarya</taxon>
        <taxon>Ascomycota</taxon>
        <taxon>Pezizomycotina</taxon>
        <taxon>Sordariomycetes</taxon>
        <taxon>Hypocreomycetidae</taxon>
        <taxon>Hypocreales</taxon>
        <taxon>Nectriaceae</taxon>
        <taxon>Fusarium</taxon>
        <taxon>Fusarium fujikuroi species complex</taxon>
    </lineage>
</organism>
<evidence type="ECO:0000313" key="1">
    <source>
        <dbReference type="EMBL" id="KAF5560187.1"/>
    </source>
</evidence>
<keyword evidence="2" id="KW-1185">Reference proteome</keyword>
<sequence>MPAAIETKSIDVHFKLKEGKKYPKTVDLEKLKEHYGEGNVSFVDSKKKHFSIQVRKVCDTADHMKEELWSVLEETEIFKTWEPERIMVWLADSSCVYLMGDPYPGSMGQPKYRQMTAQFKGKDGVELKREPKDDPLVYRYGSNGIQQVNLERRLLTYTLFVEFTDPGKAIRKLWKVLNKMEVFEEWQADQVFGVRIKDNGQCDYFTPPEPPAPNC</sequence>
<gene>
    <name evidence="1" type="ORF">FNAPI_4355</name>
</gene>
<dbReference type="AlphaFoldDB" id="A0A8H5JRC6"/>
<proteinExistence type="predicted"/>
<comment type="caution">
    <text evidence="1">The sequence shown here is derived from an EMBL/GenBank/DDBJ whole genome shotgun (WGS) entry which is preliminary data.</text>
</comment>
<reference evidence="1 2" key="1">
    <citation type="submission" date="2020-05" db="EMBL/GenBank/DDBJ databases">
        <title>Identification and distribution of gene clusters putatively required for synthesis of sphingolipid metabolism inhibitors in phylogenetically diverse species of the filamentous fungus Fusarium.</title>
        <authorList>
            <person name="Kim H.-S."/>
            <person name="Busman M."/>
            <person name="Brown D.W."/>
            <person name="Divon H."/>
            <person name="Uhlig S."/>
            <person name="Proctor R.H."/>
        </authorList>
    </citation>
    <scope>NUCLEOTIDE SEQUENCE [LARGE SCALE GENOMIC DNA]</scope>
    <source>
        <strain evidence="1 2">NRRL 25196</strain>
    </source>
</reference>
<name>A0A8H5JRC6_9HYPO</name>
<dbReference type="Proteomes" id="UP000574317">
    <property type="component" value="Unassembled WGS sequence"/>
</dbReference>
<evidence type="ECO:0000313" key="2">
    <source>
        <dbReference type="Proteomes" id="UP000574317"/>
    </source>
</evidence>
<accession>A0A8H5JRC6</accession>